<dbReference type="AlphaFoldDB" id="A0A420WJA4"/>
<sequence>MLNLLLDWLPLVIGLLLALLRINRLWLAIPLFILGYFLTLILSATRPALIDMTASGAADPEQIAGAMSEYLVTGIMRAIIDIPIIIAFWFYRKKRRLGP</sequence>
<dbReference type="EMBL" id="RBII01000001">
    <property type="protein sequence ID" value="RKQ71093.1"/>
    <property type="molecule type" value="Genomic_DNA"/>
</dbReference>
<keyword evidence="1" id="KW-0472">Membrane</keyword>
<comment type="caution">
    <text evidence="2">The sequence shown here is derived from an EMBL/GenBank/DDBJ whole genome shotgun (WGS) entry which is preliminary data.</text>
</comment>
<keyword evidence="1" id="KW-0812">Transmembrane</keyword>
<reference evidence="2 3" key="1">
    <citation type="submission" date="2018-10" db="EMBL/GenBank/DDBJ databases">
        <title>Genomic Encyclopedia of Type Strains, Phase IV (KMG-IV): sequencing the most valuable type-strain genomes for metagenomic binning, comparative biology and taxonomic classification.</title>
        <authorList>
            <person name="Goeker M."/>
        </authorList>
    </citation>
    <scope>NUCLEOTIDE SEQUENCE [LARGE SCALE GENOMIC DNA]</scope>
    <source>
        <strain evidence="2 3">DSM 22008</strain>
    </source>
</reference>
<evidence type="ECO:0000313" key="2">
    <source>
        <dbReference type="EMBL" id="RKQ71093.1"/>
    </source>
</evidence>
<proteinExistence type="predicted"/>
<dbReference type="Proteomes" id="UP000282211">
    <property type="component" value="Unassembled WGS sequence"/>
</dbReference>
<protein>
    <submittedName>
        <fullName evidence="2">Uncharacterized protein</fullName>
    </submittedName>
</protein>
<name>A0A420WJA4_9PROT</name>
<evidence type="ECO:0000313" key="3">
    <source>
        <dbReference type="Proteomes" id="UP000282211"/>
    </source>
</evidence>
<feature type="transmembrane region" description="Helical" evidence="1">
    <location>
        <begin position="6"/>
        <end position="22"/>
    </location>
</feature>
<organism evidence="2 3">
    <name type="scientific">Litorimonas taeanensis</name>
    <dbReference type="NCBI Taxonomy" id="568099"/>
    <lineage>
        <taxon>Bacteria</taxon>
        <taxon>Pseudomonadati</taxon>
        <taxon>Pseudomonadota</taxon>
        <taxon>Alphaproteobacteria</taxon>
        <taxon>Maricaulales</taxon>
        <taxon>Robiginitomaculaceae</taxon>
    </lineage>
</organism>
<accession>A0A420WJA4</accession>
<dbReference type="RefSeq" id="WP_121098898.1">
    <property type="nucleotide sequence ID" value="NZ_RBII01000001.1"/>
</dbReference>
<keyword evidence="3" id="KW-1185">Reference proteome</keyword>
<evidence type="ECO:0000256" key="1">
    <source>
        <dbReference type="SAM" id="Phobius"/>
    </source>
</evidence>
<gene>
    <name evidence="2" type="ORF">DES40_0401</name>
</gene>
<feature type="transmembrane region" description="Helical" evidence="1">
    <location>
        <begin position="29"/>
        <end position="50"/>
    </location>
</feature>
<feature type="transmembrane region" description="Helical" evidence="1">
    <location>
        <begin position="70"/>
        <end position="91"/>
    </location>
</feature>
<keyword evidence="1" id="KW-1133">Transmembrane helix</keyword>
<dbReference type="InParanoid" id="A0A420WJA4"/>